<dbReference type="EMBL" id="MU006776">
    <property type="protein sequence ID" value="KAF2646495.1"/>
    <property type="molecule type" value="Genomic_DNA"/>
</dbReference>
<dbReference type="Proteomes" id="UP000799753">
    <property type="component" value="Unassembled WGS sequence"/>
</dbReference>
<gene>
    <name evidence="1" type="ORF">P280DRAFT_544845</name>
</gene>
<evidence type="ECO:0000313" key="2">
    <source>
        <dbReference type="Proteomes" id="UP000799753"/>
    </source>
</evidence>
<organism evidence="1 2">
    <name type="scientific">Massarina eburnea CBS 473.64</name>
    <dbReference type="NCBI Taxonomy" id="1395130"/>
    <lineage>
        <taxon>Eukaryota</taxon>
        <taxon>Fungi</taxon>
        <taxon>Dikarya</taxon>
        <taxon>Ascomycota</taxon>
        <taxon>Pezizomycotina</taxon>
        <taxon>Dothideomycetes</taxon>
        <taxon>Pleosporomycetidae</taxon>
        <taxon>Pleosporales</taxon>
        <taxon>Massarineae</taxon>
        <taxon>Massarinaceae</taxon>
        <taxon>Massarina</taxon>
    </lineage>
</organism>
<evidence type="ECO:0000313" key="1">
    <source>
        <dbReference type="EMBL" id="KAF2646495.1"/>
    </source>
</evidence>
<name>A0A6A6SF14_9PLEO</name>
<sequence>MRLEVLPVPIPQNPHTLIQATKPPDLAALDMSISHMMPTWFLIVRGSGTCASMRFHSRATTSLLSHMMRSLLPTLVASRLPVFPLHAEECRVPGHVFLGFGGGDEVGAFVGVEKAVEDDGVCG</sequence>
<dbReference type="AlphaFoldDB" id="A0A6A6SF14"/>
<proteinExistence type="predicted"/>
<accession>A0A6A6SF14</accession>
<keyword evidence="2" id="KW-1185">Reference proteome</keyword>
<reference evidence="1" key="1">
    <citation type="journal article" date="2020" name="Stud. Mycol.">
        <title>101 Dothideomycetes genomes: a test case for predicting lifestyles and emergence of pathogens.</title>
        <authorList>
            <person name="Haridas S."/>
            <person name="Albert R."/>
            <person name="Binder M."/>
            <person name="Bloem J."/>
            <person name="Labutti K."/>
            <person name="Salamov A."/>
            <person name="Andreopoulos B."/>
            <person name="Baker S."/>
            <person name="Barry K."/>
            <person name="Bills G."/>
            <person name="Bluhm B."/>
            <person name="Cannon C."/>
            <person name="Castanera R."/>
            <person name="Culley D."/>
            <person name="Daum C."/>
            <person name="Ezra D."/>
            <person name="Gonzalez J."/>
            <person name="Henrissat B."/>
            <person name="Kuo A."/>
            <person name="Liang C."/>
            <person name="Lipzen A."/>
            <person name="Lutzoni F."/>
            <person name="Magnuson J."/>
            <person name="Mondo S."/>
            <person name="Nolan M."/>
            <person name="Ohm R."/>
            <person name="Pangilinan J."/>
            <person name="Park H.-J."/>
            <person name="Ramirez L."/>
            <person name="Alfaro M."/>
            <person name="Sun H."/>
            <person name="Tritt A."/>
            <person name="Yoshinaga Y."/>
            <person name="Zwiers L.-H."/>
            <person name="Turgeon B."/>
            <person name="Goodwin S."/>
            <person name="Spatafora J."/>
            <person name="Crous P."/>
            <person name="Grigoriev I."/>
        </authorList>
    </citation>
    <scope>NUCLEOTIDE SEQUENCE</scope>
    <source>
        <strain evidence="1">CBS 473.64</strain>
    </source>
</reference>
<protein>
    <submittedName>
        <fullName evidence="1">Uncharacterized protein</fullName>
    </submittedName>
</protein>